<name>A0A939GKA2_9BACT</name>
<evidence type="ECO:0000256" key="1">
    <source>
        <dbReference type="SAM" id="MobiDB-lite"/>
    </source>
</evidence>
<feature type="compositionally biased region" description="Basic and acidic residues" evidence="1">
    <location>
        <begin position="64"/>
        <end position="83"/>
    </location>
</feature>
<protein>
    <recommendedName>
        <fullName evidence="5">Pentapeptide MXKDX repeat protein</fullName>
    </recommendedName>
</protein>
<dbReference type="AlphaFoldDB" id="A0A939GKA2"/>
<organism evidence="3 4">
    <name type="scientific">Fibrella rubiginis</name>
    <dbReference type="NCBI Taxonomy" id="2817060"/>
    <lineage>
        <taxon>Bacteria</taxon>
        <taxon>Pseudomonadati</taxon>
        <taxon>Bacteroidota</taxon>
        <taxon>Cytophagia</taxon>
        <taxon>Cytophagales</taxon>
        <taxon>Spirosomataceae</taxon>
        <taxon>Fibrella</taxon>
    </lineage>
</organism>
<feature type="region of interest" description="Disordered" evidence="1">
    <location>
        <begin position="35"/>
        <end position="83"/>
    </location>
</feature>
<evidence type="ECO:0000256" key="2">
    <source>
        <dbReference type="SAM" id="SignalP"/>
    </source>
</evidence>
<reference evidence="3" key="1">
    <citation type="submission" date="2021-03" db="EMBL/GenBank/DDBJ databases">
        <title>Fibrella sp. HMF5335 genome sequencing and assembly.</title>
        <authorList>
            <person name="Kang H."/>
            <person name="Kim H."/>
            <person name="Bae S."/>
            <person name="Joh K."/>
        </authorList>
    </citation>
    <scope>NUCLEOTIDE SEQUENCE</scope>
    <source>
        <strain evidence="3">HMF5335</strain>
    </source>
</reference>
<evidence type="ECO:0000313" key="4">
    <source>
        <dbReference type="Proteomes" id="UP000664034"/>
    </source>
</evidence>
<comment type="caution">
    <text evidence="3">The sequence shown here is derived from an EMBL/GenBank/DDBJ whole genome shotgun (WGS) entry which is preliminary data.</text>
</comment>
<evidence type="ECO:0008006" key="5">
    <source>
        <dbReference type="Google" id="ProtNLM"/>
    </source>
</evidence>
<dbReference type="Proteomes" id="UP000664034">
    <property type="component" value="Unassembled WGS sequence"/>
</dbReference>
<feature type="chain" id="PRO_5037300263" description="Pentapeptide MXKDX repeat protein" evidence="2">
    <location>
        <begin position="22"/>
        <end position="105"/>
    </location>
</feature>
<keyword evidence="4" id="KW-1185">Reference proteome</keyword>
<proteinExistence type="predicted"/>
<dbReference type="RefSeq" id="WP_207367416.1">
    <property type="nucleotide sequence ID" value="NZ_JAFMYV010000018.1"/>
</dbReference>
<accession>A0A939GKA2</accession>
<keyword evidence="2" id="KW-0732">Signal</keyword>
<dbReference type="EMBL" id="JAFMYV010000018">
    <property type="protein sequence ID" value="MBO0939886.1"/>
    <property type="molecule type" value="Genomic_DNA"/>
</dbReference>
<gene>
    <name evidence="3" type="ORF">J2I47_25295</name>
</gene>
<feature type="signal peptide" evidence="2">
    <location>
        <begin position="1"/>
        <end position="21"/>
    </location>
</feature>
<sequence>MKNVTMLALGLMLAFSQAAFSQAVQEGKAAKKEMKAEKKMAKAREKRMEARTHKGIEIAGVSDPKTRMKDANRKEEKAVKKELKADAAMMKAGAKAEKKKAAKVD</sequence>
<evidence type="ECO:0000313" key="3">
    <source>
        <dbReference type="EMBL" id="MBO0939886.1"/>
    </source>
</evidence>
<feature type="compositionally biased region" description="Basic and acidic residues" evidence="1">
    <location>
        <begin position="35"/>
        <end position="56"/>
    </location>
</feature>